<comment type="function">
    <text evidence="9">Plays a key role in early steps of protein N-linked glycosylation by being involved in the conversion of polyprenol into dolichol. Acts as a polyprenal reductase that mediates the reduction of polyprenal into dolichal in a NADP-dependent mechanism. Dolichols are required for the synthesis of dolichol-linked monosaccharides and the oligosaccharide precursor used for N-glycosylation.</text>
</comment>
<dbReference type="Proteomes" id="UP001458880">
    <property type="component" value="Unassembled WGS sequence"/>
</dbReference>
<evidence type="ECO:0000256" key="1">
    <source>
        <dbReference type="ARBA" id="ARBA00004127"/>
    </source>
</evidence>
<dbReference type="EMBL" id="JASPKY010000084">
    <property type="protein sequence ID" value="KAK9738635.1"/>
    <property type="molecule type" value="Genomic_DNA"/>
</dbReference>
<evidence type="ECO:0000256" key="7">
    <source>
        <dbReference type="ARBA" id="ARBA00047186"/>
    </source>
</evidence>
<keyword evidence="9" id="KW-0560">Oxidoreductase</keyword>
<dbReference type="InterPro" id="IPR001104">
    <property type="entry name" value="3-oxo-5_a-steroid_4-DH_C"/>
</dbReference>
<comment type="pathway">
    <text evidence="9">Protein modification; protein glycosylation.</text>
</comment>
<protein>
    <recommendedName>
        <fullName evidence="7 9">Polyprenal reductase</fullName>
        <ecNumber evidence="2 9">1.3.1.94</ecNumber>
    </recommendedName>
</protein>
<keyword evidence="9" id="KW-0256">Endoplasmic reticulum</keyword>
<keyword evidence="3 9" id="KW-0812">Transmembrane</keyword>
<evidence type="ECO:0000256" key="8">
    <source>
        <dbReference type="ARBA" id="ARBA00049427"/>
    </source>
</evidence>
<comment type="caution">
    <text evidence="9">Lacks conserved residue(s) required for the propagation of feature annotation.</text>
</comment>
<dbReference type="PROSITE" id="PS50244">
    <property type="entry name" value="S5A_REDUCTASE"/>
    <property type="match status" value="1"/>
</dbReference>
<dbReference type="GO" id="GO:0102389">
    <property type="term" value="F:polyprenol reductase activity"/>
    <property type="evidence" value="ECO:0007669"/>
    <property type="project" value="UniProtKB-UniRule"/>
</dbReference>
<comment type="similarity">
    <text evidence="6 9">Belongs to the steroid 5-alpha reductase family. Polyprenal reductase subfamily.</text>
</comment>
<comment type="catalytic activity">
    <reaction evidence="8 9">
        <text>a di-trans,poly-cis-dolichal + NADP(+) = a di-trans,poly-cis-polyprenal + NADPH + H(+)</text>
        <dbReference type="Rhea" id="RHEA:80727"/>
        <dbReference type="Rhea" id="RHEA-COMP:19536"/>
        <dbReference type="Rhea" id="RHEA-COMP:19537"/>
        <dbReference type="ChEBI" id="CHEBI:15378"/>
        <dbReference type="ChEBI" id="CHEBI:57783"/>
        <dbReference type="ChEBI" id="CHEBI:58349"/>
        <dbReference type="ChEBI" id="CHEBI:231623"/>
        <dbReference type="ChEBI" id="CHEBI:231637"/>
        <dbReference type="EC" id="1.3.1.94"/>
    </reaction>
    <physiologicalReaction direction="right-to-left" evidence="8 9">
        <dbReference type="Rhea" id="RHEA:80729"/>
    </physiologicalReaction>
</comment>
<comment type="subcellular location">
    <subcellularLocation>
        <location evidence="1">Endomembrane system</location>
        <topology evidence="1">Multi-pass membrane protein</topology>
    </subcellularLocation>
    <subcellularLocation>
        <location evidence="9">Endoplasmic reticulum membrane</location>
    </subcellularLocation>
</comment>
<evidence type="ECO:0000313" key="12">
    <source>
        <dbReference type="Proteomes" id="UP001458880"/>
    </source>
</evidence>
<dbReference type="GO" id="GO:0160198">
    <property type="term" value="F:polyprenal reductase activity"/>
    <property type="evidence" value="ECO:0007669"/>
    <property type="project" value="UniProtKB-EC"/>
</dbReference>
<evidence type="ECO:0000256" key="4">
    <source>
        <dbReference type="ARBA" id="ARBA00022989"/>
    </source>
</evidence>
<comment type="caution">
    <text evidence="11">The sequence shown here is derived from an EMBL/GenBank/DDBJ whole genome shotgun (WGS) entry which is preliminary data.</text>
</comment>
<keyword evidence="5 9" id="KW-0472">Membrane</keyword>
<evidence type="ECO:0000256" key="5">
    <source>
        <dbReference type="ARBA" id="ARBA00023136"/>
    </source>
</evidence>
<proteinExistence type="inferred from homology"/>
<accession>A0AAW1LTY4</accession>
<feature type="transmembrane region" description="Helical" evidence="9">
    <location>
        <begin position="143"/>
        <end position="168"/>
    </location>
</feature>
<evidence type="ECO:0000256" key="6">
    <source>
        <dbReference type="ARBA" id="ARBA00046320"/>
    </source>
</evidence>
<dbReference type="Pfam" id="PF02544">
    <property type="entry name" value="Steroid_dh"/>
    <property type="match status" value="1"/>
</dbReference>
<organism evidence="11 12">
    <name type="scientific">Popillia japonica</name>
    <name type="common">Japanese beetle</name>
    <dbReference type="NCBI Taxonomy" id="7064"/>
    <lineage>
        <taxon>Eukaryota</taxon>
        <taxon>Metazoa</taxon>
        <taxon>Ecdysozoa</taxon>
        <taxon>Arthropoda</taxon>
        <taxon>Hexapoda</taxon>
        <taxon>Insecta</taxon>
        <taxon>Pterygota</taxon>
        <taxon>Neoptera</taxon>
        <taxon>Endopterygota</taxon>
        <taxon>Coleoptera</taxon>
        <taxon>Polyphaga</taxon>
        <taxon>Scarabaeiformia</taxon>
        <taxon>Scarabaeidae</taxon>
        <taxon>Rutelinae</taxon>
        <taxon>Popillia</taxon>
    </lineage>
</organism>
<evidence type="ECO:0000313" key="11">
    <source>
        <dbReference type="EMBL" id="KAK9738635.1"/>
    </source>
</evidence>
<dbReference type="GO" id="GO:0006488">
    <property type="term" value="P:dolichol-linked oligosaccharide biosynthetic process"/>
    <property type="evidence" value="ECO:0007669"/>
    <property type="project" value="UniProtKB-UniRule"/>
</dbReference>
<dbReference type="GO" id="GO:0003865">
    <property type="term" value="F:3-oxo-5-alpha-steroid 4-dehydrogenase activity"/>
    <property type="evidence" value="ECO:0007669"/>
    <property type="project" value="TreeGrafter"/>
</dbReference>
<dbReference type="EC" id="1.3.1.94" evidence="2 9"/>
<dbReference type="AlphaFoldDB" id="A0AAW1LTY4"/>
<evidence type="ECO:0000256" key="2">
    <source>
        <dbReference type="ARBA" id="ARBA00012522"/>
    </source>
</evidence>
<evidence type="ECO:0000256" key="3">
    <source>
        <dbReference type="ARBA" id="ARBA00022692"/>
    </source>
</evidence>
<dbReference type="InterPro" id="IPR039698">
    <property type="entry name" value="Dfg10/SRD5A3"/>
</dbReference>
<dbReference type="PANTHER" id="PTHR14624">
    <property type="entry name" value="DFG10 PROTEIN"/>
    <property type="match status" value="1"/>
</dbReference>
<dbReference type="GO" id="GO:0005789">
    <property type="term" value="C:endoplasmic reticulum membrane"/>
    <property type="evidence" value="ECO:0007669"/>
    <property type="project" value="UniProtKB-SubCell"/>
</dbReference>
<name>A0AAW1LTY4_POPJA</name>
<dbReference type="GO" id="GO:0016095">
    <property type="term" value="P:polyprenol catabolic process"/>
    <property type="evidence" value="ECO:0007669"/>
    <property type="project" value="UniProtKB-UniRule"/>
</dbReference>
<keyword evidence="12" id="KW-1185">Reference proteome</keyword>
<feature type="domain" description="3-oxo-5-alpha-steroid 4-dehydrogenase C-terminal" evidence="10">
    <location>
        <begin position="86"/>
        <end position="200"/>
    </location>
</feature>
<gene>
    <name evidence="11" type="ORF">QE152_g9663</name>
</gene>
<sequence>MGLQCFGFYNGKLANASSKLHENTFSNNFTNFAMLAETLRYEFCFGQCWRRLYDTNFVSVYGGASNFSTIYATKPVLQWSDLNVLDLFATYLFLWSWWHQYQVTVILANLRKDDEGRVVTDAYRIPTGDWFDSLSSPHNFAEIMMYSSLTFFLWPIFTWWFIYAWVILNQVETALLSHWWYLEKFEDYPRNRKIILPCIY</sequence>
<keyword evidence="9" id="KW-0521">NADP</keyword>
<evidence type="ECO:0000259" key="10">
    <source>
        <dbReference type="Pfam" id="PF02544"/>
    </source>
</evidence>
<dbReference type="PANTHER" id="PTHR14624:SF0">
    <property type="entry name" value="POLYPRENOL REDUCTASE"/>
    <property type="match status" value="1"/>
</dbReference>
<evidence type="ECO:0000256" key="9">
    <source>
        <dbReference type="RuleBase" id="RU367081"/>
    </source>
</evidence>
<reference evidence="11 12" key="1">
    <citation type="journal article" date="2024" name="BMC Genomics">
        <title>De novo assembly and annotation of Popillia japonica's genome with initial clues to its potential as an invasive pest.</title>
        <authorList>
            <person name="Cucini C."/>
            <person name="Boschi S."/>
            <person name="Funari R."/>
            <person name="Cardaioli E."/>
            <person name="Iannotti N."/>
            <person name="Marturano G."/>
            <person name="Paoli F."/>
            <person name="Bruttini M."/>
            <person name="Carapelli A."/>
            <person name="Frati F."/>
            <person name="Nardi F."/>
        </authorList>
    </citation>
    <scope>NUCLEOTIDE SEQUENCE [LARGE SCALE GENOMIC DNA]</scope>
    <source>
        <strain evidence="11">DMR45628</strain>
    </source>
</reference>
<keyword evidence="4 9" id="KW-1133">Transmembrane helix</keyword>